<dbReference type="RefSeq" id="WP_370396752.1">
    <property type="nucleotide sequence ID" value="NZ_JALBUT010000003.1"/>
</dbReference>
<dbReference type="Gene3D" id="3.40.50.720">
    <property type="entry name" value="NAD(P)-binding Rossmann-like Domain"/>
    <property type="match status" value="1"/>
</dbReference>
<evidence type="ECO:0000259" key="2">
    <source>
        <dbReference type="Pfam" id="PF19051"/>
    </source>
</evidence>
<dbReference type="SUPFAM" id="SSF51735">
    <property type="entry name" value="NAD(P)-binding Rossmann-fold domains"/>
    <property type="match status" value="1"/>
</dbReference>
<evidence type="ECO:0000313" key="3">
    <source>
        <dbReference type="EMBL" id="MDX8415304.1"/>
    </source>
</evidence>
<dbReference type="InterPro" id="IPR036291">
    <property type="entry name" value="NAD(P)-bd_dom_sf"/>
</dbReference>
<proteinExistence type="predicted"/>
<gene>
    <name evidence="3" type="ORF">MOX91_03805</name>
</gene>
<protein>
    <submittedName>
        <fullName evidence="3">Gfo/Idh/MocA family oxidoreductase</fullName>
    </submittedName>
</protein>
<dbReference type="NCBIfam" id="TIGR01409">
    <property type="entry name" value="TAT_signal_seq"/>
    <property type="match status" value="1"/>
</dbReference>
<organism evidence="3 4">
    <name type="scientific">Intestinicryptomonas porci</name>
    <dbReference type="NCBI Taxonomy" id="2926320"/>
    <lineage>
        <taxon>Bacteria</taxon>
        <taxon>Pseudomonadati</taxon>
        <taxon>Verrucomicrobiota</taxon>
        <taxon>Opitutia</taxon>
        <taxon>Opitutales</taxon>
        <taxon>Intestinicryptomonaceae</taxon>
        <taxon>Intestinicryptomonas</taxon>
    </lineage>
</organism>
<dbReference type="InterPro" id="IPR006311">
    <property type="entry name" value="TAT_signal"/>
</dbReference>
<comment type="caution">
    <text evidence="3">The sequence shown here is derived from an EMBL/GenBank/DDBJ whole genome shotgun (WGS) entry which is preliminary data.</text>
</comment>
<dbReference type="InterPro" id="IPR043906">
    <property type="entry name" value="Gfo/Idh/MocA_OxRdtase_bact_C"/>
</dbReference>
<dbReference type="Pfam" id="PF01408">
    <property type="entry name" value="GFO_IDH_MocA"/>
    <property type="match status" value="1"/>
</dbReference>
<dbReference type="SUPFAM" id="SSF55347">
    <property type="entry name" value="Glyceraldehyde-3-phosphate dehydrogenase-like, C-terminal domain"/>
    <property type="match status" value="1"/>
</dbReference>
<name>A0ABU4WIP6_9BACT</name>
<dbReference type="PROSITE" id="PS51318">
    <property type="entry name" value="TAT"/>
    <property type="match status" value="1"/>
</dbReference>
<dbReference type="Pfam" id="PF10518">
    <property type="entry name" value="TAT_signal"/>
    <property type="match status" value="1"/>
</dbReference>
<dbReference type="Pfam" id="PF19051">
    <property type="entry name" value="GFO_IDH_MocA_C2"/>
    <property type="match status" value="1"/>
</dbReference>
<dbReference type="InterPro" id="IPR050463">
    <property type="entry name" value="Gfo/Idh/MocA_oxidrdct_glycsds"/>
</dbReference>
<dbReference type="InterPro" id="IPR000683">
    <property type="entry name" value="Gfo/Idh/MocA-like_OxRdtase_N"/>
</dbReference>
<dbReference type="Gene3D" id="3.30.360.10">
    <property type="entry name" value="Dihydrodipicolinate Reductase, domain 2"/>
    <property type="match status" value="1"/>
</dbReference>
<evidence type="ECO:0000259" key="1">
    <source>
        <dbReference type="Pfam" id="PF01408"/>
    </source>
</evidence>
<dbReference type="EMBL" id="JALBUT010000003">
    <property type="protein sequence ID" value="MDX8415304.1"/>
    <property type="molecule type" value="Genomic_DNA"/>
</dbReference>
<feature type="domain" description="Gfo/Idh/MocA-like oxidoreductase N-terminal" evidence="1">
    <location>
        <begin position="51"/>
        <end position="171"/>
    </location>
</feature>
<dbReference type="PANTHER" id="PTHR43818:SF10">
    <property type="entry name" value="NADH-DEPENDENT DEHYDROGENASE-RELATED"/>
    <property type="match status" value="1"/>
</dbReference>
<reference evidence="3 4" key="1">
    <citation type="submission" date="2022-03" db="EMBL/GenBank/DDBJ databases">
        <title>Novel taxa within the pig intestine.</title>
        <authorList>
            <person name="Wylensek D."/>
            <person name="Bishof K."/>
            <person name="Afrizal A."/>
            <person name="Clavel T."/>
        </authorList>
    </citation>
    <scope>NUCLEOTIDE SEQUENCE [LARGE SCALE GENOMIC DNA]</scope>
    <source>
        <strain evidence="3 4">CLA-KB-P66</strain>
    </source>
</reference>
<keyword evidence="4" id="KW-1185">Reference proteome</keyword>
<sequence length="469" mass="52565">MFHIINDISNMEEIMNISRRTFLKTAGAGAAVFSILPRWAIGKEPAPNSKINVAIIGCGGRGTASVNEAGNFDRANVVALCDVDWGRAGGSFNKFPNAQKFKDYRVMFDKMGKDIDAVFVCTPDHAHFPAAAWAMANGKHVYIEKPLARTFWETQELKRIAKKTGLITQMGNQGHAGDGWRQVKEWHDAGLLGDVEEIHHWTDRPNVFWKQGLIERPSQNHNSGNIDWNLWLNVAPDQPFSPAIAPFAWRGYQDFGTSSLGDMGCHFMDLGYSAFGLGLPSKIYGTRTEMNDYAWPAKAQVVYEFAPNKYHKKPIKLFWYDANDKPKDLKNFKQDAIDRCSNGTAIVCSKRNVFCGNAYGGGVSIYPFEEFRDLRKSNALPAPTIERVGGNPHHEFLRGCISGKQPGSNIVEFSADFAATVLLGLVPNFVPEKELKFNGRQMKFTNSKEANNFLKSRYSYKTEFLPEKI</sequence>
<dbReference type="Proteomes" id="UP001275932">
    <property type="component" value="Unassembled WGS sequence"/>
</dbReference>
<dbReference type="InterPro" id="IPR019546">
    <property type="entry name" value="TAT_signal_bac_arc"/>
</dbReference>
<evidence type="ECO:0000313" key="4">
    <source>
        <dbReference type="Proteomes" id="UP001275932"/>
    </source>
</evidence>
<feature type="domain" description="Gfo/Idh/MocA-like oxidoreductase bacterial type C-terminal" evidence="2">
    <location>
        <begin position="222"/>
        <end position="269"/>
    </location>
</feature>
<accession>A0ABU4WIP6</accession>
<dbReference type="PANTHER" id="PTHR43818">
    <property type="entry name" value="BCDNA.GH03377"/>
    <property type="match status" value="1"/>
</dbReference>